<dbReference type="Proteomes" id="UP000075243">
    <property type="component" value="Unassembled WGS sequence"/>
</dbReference>
<dbReference type="OMA" id="EYMHANG"/>
<organism evidence="3 4">
    <name type="scientific">Cajanus cajan</name>
    <name type="common">Pigeon pea</name>
    <name type="synonym">Cajanus indicus</name>
    <dbReference type="NCBI Taxonomy" id="3821"/>
    <lineage>
        <taxon>Eukaryota</taxon>
        <taxon>Viridiplantae</taxon>
        <taxon>Streptophyta</taxon>
        <taxon>Embryophyta</taxon>
        <taxon>Tracheophyta</taxon>
        <taxon>Spermatophyta</taxon>
        <taxon>Magnoliopsida</taxon>
        <taxon>eudicotyledons</taxon>
        <taxon>Gunneridae</taxon>
        <taxon>Pentapetalae</taxon>
        <taxon>rosids</taxon>
        <taxon>fabids</taxon>
        <taxon>Fabales</taxon>
        <taxon>Fabaceae</taxon>
        <taxon>Papilionoideae</taxon>
        <taxon>50 kb inversion clade</taxon>
        <taxon>NPAAA clade</taxon>
        <taxon>indigoferoid/millettioid clade</taxon>
        <taxon>Phaseoleae</taxon>
        <taxon>Cajanus</taxon>
    </lineage>
</organism>
<proteinExistence type="inferred from homology"/>
<evidence type="ECO:0000256" key="2">
    <source>
        <dbReference type="ARBA" id="ARBA00022679"/>
    </source>
</evidence>
<gene>
    <name evidence="3" type="ORF">KK1_032031</name>
</gene>
<protein>
    <submittedName>
        <fullName evidence="3">3'-N-debenzoyl-2'-deoxytaxol N-benzoyltransferase</fullName>
    </submittedName>
</protein>
<evidence type="ECO:0000256" key="1">
    <source>
        <dbReference type="ARBA" id="ARBA00009861"/>
    </source>
</evidence>
<dbReference type="InterPro" id="IPR023213">
    <property type="entry name" value="CAT-like_dom_sf"/>
</dbReference>
<accession>A0A151RV22</accession>
<name>A0A151RV22_CAJCA</name>
<keyword evidence="4" id="KW-1185">Reference proteome</keyword>
<dbReference type="PANTHER" id="PTHR31147">
    <property type="entry name" value="ACYL TRANSFERASE 4"/>
    <property type="match status" value="1"/>
</dbReference>
<dbReference type="GO" id="GO:0016740">
    <property type="term" value="F:transferase activity"/>
    <property type="evidence" value="ECO:0007669"/>
    <property type="project" value="UniProtKB-KW"/>
</dbReference>
<dbReference type="EMBL" id="KQ483560">
    <property type="protein sequence ID" value="KYP46382.1"/>
    <property type="molecule type" value="Genomic_DNA"/>
</dbReference>
<dbReference type="Pfam" id="PF02458">
    <property type="entry name" value="Transferase"/>
    <property type="match status" value="1"/>
</dbReference>
<evidence type="ECO:0000313" key="3">
    <source>
        <dbReference type="EMBL" id="KYP46382.1"/>
    </source>
</evidence>
<dbReference type="PANTHER" id="PTHR31147:SF66">
    <property type="entry name" value="OS05G0315700 PROTEIN"/>
    <property type="match status" value="1"/>
</dbReference>
<reference evidence="3" key="1">
    <citation type="journal article" date="2012" name="Nat. Biotechnol.">
        <title>Draft genome sequence of pigeonpea (Cajanus cajan), an orphan legume crop of resource-poor farmers.</title>
        <authorList>
            <person name="Varshney R.K."/>
            <person name="Chen W."/>
            <person name="Li Y."/>
            <person name="Bharti A.K."/>
            <person name="Saxena R.K."/>
            <person name="Schlueter J.A."/>
            <person name="Donoghue M.T."/>
            <person name="Azam S."/>
            <person name="Fan G."/>
            <person name="Whaley A.M."/>
            <person name="Farmer A.D."/>
            <person name="Sheridan J."/>
            <person name="Iwata A."/>
            <person name="Tuteja R."/>
            <person name="Penmetsa R.V."/>
            <person name="Wu W."/>
            <person name="Upadhyaya H.D."/>
            <person name="Yang S.P."/>
            <person name="Shah T."/>
            <person name="Saxena K.B."/>
            <person name="Michael T."/>
            <person name="McCombie W.R."/>
            <person name="Yang B."/>
            <person name="Zhang G."/>
            <person name="Yang H."/>
            <person name="Wang J."/>
            <person name="Spillane C."/>
            <person name="Cook D.R."/>
            <person name="May G.D."/>
            <person name="Xu X."/>
            <person name="Jackson S.A."/>
        </authorList>
    </citation>
    <scope>NUCLEOTIDE SEQUENCE [LARGE SCALE GENOMIC DNA]</scope>
</reference>
<dbReference type="AlphaFoldDB" id="A0A151RV22"/>
<sequence>MSDATGLVQFMSALGEIASGMQQPSVLSVWRRELLNARDPLHPSRVRTSSRDQRNIISIDDMTHRSFFFGPTKVVAILRLIPTHQRQCSNFELLTACLWRCSQKEMIRGSFVRKAKANVSEEYMHANGGVGTVPCIASFYIAFKNAKGEEGLIIPVCLPFEAMEWFVKELGCILNNHIQPTTGSSNYGFMVSSL</sequence>
<comment type="similarity">
    <text evidence="1">Belongs to the plant acyltransferase family.</text>
</comment>
<dbReference type="STRING" id="3821.A0A151RV22"/>
<dbReference type="Gene3D" id="3.30.559.10">
    <property type="entry name" value="Chloramphenicol acetyltransferase-like domain"/>
    <property type="match status" value="1"/>
</dbReference>
<dbReference type="Gramene" id="C.cajan_30344.t">
    <property type="protein sequence ID" value="C.cajan_30344.t"/>
    <property type="gene ID" value="C.cajan_30344"/>
</dbReference>
<keyword evidence="2" id="KW-0808">Transferase</keyword>
<dbReference type="InterPro" id="IPR050898">
    <property type="entry name" value="Plant_acyltransferase"/>
</dbReference>
<evidence type="ECO:0000313" key="4">
    <source>
        <dbReference type="Proteomes" id="UP000075243"/>
    </source>
</evidence>